<dbReference type="OrthoDB" id="9787815at2"/>
<feature type="transmembrane region" description="Helical" evidence="6">
    <location>
        <begin position="12"/>
        <end position="34"/>
    </location>
</feature>
<evidence type="ECO:0000313" key="8">
    <source>
        <dbReference type="Proteomes" id="UP000032544"/>
    </source>
</evidence>
<keyword evidence="4 6" id="KW-1133">Transmembrane helix</keyword>
<dbReference type="STRING" id="1544798.LH29_21735"/>
<dbReference type="InterPro" id="IPR004752">
    <property type="entry name" value="AmpG_permease/AT-1"/>
</dbReference>
<organism evidence="7 8">
    <name type="scientific">Draconibacterium sediminis</name>
    <dbReference type="NCBI Taxonomy" id="1544798"/>
    <lineage>
        <taxon>Bacteria</taxon>
        <taxon>Pseudomonadati</taxon>
        <taxon>Bacteroidota</taxon>
        <taxon>Bacteroidia</taxon>
        <taxon>Marinilabiliales</taxon>
        <taxon>Prolixibacteraceae</taxon>
        <taxon>Draconibacterium</taxon>
    </lineage>
</organism>
<feature type="transmembrane region" description="Helical" evidence="6">
    <location>
        <begin position="516"/>
        <end position="539"/>
    </location>
</feature>
<feature type="transmembrane region" description="Helical" evidence="6">
    <location>
        <begin position="580"/>
        <end position="601"/>
    </location>
</feature>
<dbReference type="PANTHER" id="PTHR12778">
    <property type="entry name" value="SOLUTE CARRIER FAMILY 33 ACETYL-COA TRANSPORTER -RELATED"/>
    <property type="match status" value="1"/>
</dbReference>
<keyword evidence="5 6" id="KW-0472">Membrane</keyword>
<evidence type="ECO:0000256" key="3">
    <source>
        <dbReference type="ARBA" id="ARBA00022692"/>
    </source>
</evidence>
<evidence type="ECO:0000256" key="2">
    <source>
        <dbReference type="ARBA" id="ARBA00022448"/>
    </source>
</evidence>
<evidence type="ECO:0000256" key="1">
    <source>
        <dbReference type="ARBA" id="ARBA00004141"/>
    </source>
</evidence>
<dbReference type="InterPro" id="IPR036259">
    <property type="entry name" value="MFS_trans_sf"/>
</dbReference>
<dbReference type="GO" id="GO:0016020">
    <property type="term" value="C:membrane"/>
    <property type="evidence" value="ECO:0007669"/>
    <property type="project" value="UniProtKB-SubCell"/>
</dbReference>
<keyword evidence="3 6" id="KW-0812">Transmembrane</keyword>
<keyword evidence="2" id="KW-0813">Transport</keyword>
<proteinExistence type="predicted"/>
<feature type="transmembrane region" description="Helical" evidence="6">
    <location>
        <begin position="101"/>
        <end position="121"/>
    </location>
</feature>
<feature type="transmembrane region" description="Helical" evidence="6">
    <location>
        <begin position="551"/>
        <end position="574"/>
    </location>
</feature>
<reference evidence="7 8" key="1">
    <citation type="submission" date="2014-09" db="EMBL/GenBank/DDBJ databases">
        <title>Draft Genome Sequence of Draconibacterium sp. JN14CK-3.</title>
        <authorList>
            <person name="Dong C."/>
            <person name="Lai Q."/>
            <person name="Shao Z."/>
        </authorList>
    </citation>
    <scope>NUCLEOTIDE SEQUENCE [LARGE SCALE GENOMIC DNA]</scope>
    <source>
        <strain evidence="7 8">JN14CK-3</strain>
    </source>
</reference>
<dbReference type="Proteomes" id="UP000032544">
    <property type="component" value="Unassembled WGS sequence"/>
</dbReference>
<dbReference type="PATRIC" id="fig|1544798.3.peg.4527"/>
<dbReference type="EMBL" id="JRHC01000007">
    <property type="protein sequence ID" value="KJF41918.1"/>
    <property type="molecule type" value="Genomic_DNA"/>
</dbReference>
<dbReference type="SUPFAM" id="SSF103473">
    <property type="entry name" value="MFS general substrate transporter"/>
    <property type="match status" value="2"/>
</dbReference>
<dbReference type="AlphaFoldDB" id="A0A0D8J7Z9"/>
<keyword evidence="8" id="KW-1185">Reference proteome</keyword>
<evidence type="ECO:0000256" key="6">
    <source>
        <dbReference type="SAM" id="Phobius"/>
    </source>
</evidence>
<accession>A0A0D8J7Z9</accession>
<dbReference type="RefSeq" id="WP_045033252.1">
    <property type="nucleotide sequence ID" value="NZ_JRHC01000007.1"/>
</dbReference>
<evidence type="ECO:0000313" key="7">
    <source>
        <dbReference type="EMBL" id="KJF41918.1"/>
    </source>
</evidence>
<evidence type="ECO:0000256" key="4">
    <source>
        <dbReference type="ARBA" id="ARBA00022989"/>
    </source>
</evidence>
<sequence length="613" mass="68714">MAKTKTQRNPWFWIPTLYFAEGLPYVIVMTLSVIMYKRLGISNTDIALYTSWLYLPWVIKPLWSPIVDLLKTKRFWIVIMQLVVGVGLAGVAFTIPVSNFFQYTLAFFWLLAFSSATHDIAADGFYMLGLSQGDQSFFVGIRSTFYRFAMLTGQGLLVIVAGALETATGLEPLEVNVTAQNIAVQEISFNPESYQQLHEAGDIYFVSENEVKVPIGLVTKEQAADIKSRVDEWNINNNFYASETPVATKDAGWWTRKVSTPLKETLKEKFNKETVDRSSEVGNLAIIPIQLSTKPEPGEEVVLNFGYEKGDASIKLVQTYRYVFNDTNWDKPAFAVVQLDPKLKKATQATFVGRSGNIRFSWLVVMVCIAVLFVAFSLYHRFALPYPASDVAIKTEGKSVMGEFFETFAAFFRKKEIVSIMLFLLLYRLAESQLVKMASPFLLDAREAGGLGLTTGDLGLVYGTAGMIALTIGGILGGIVASRKGLKHWLWWMALAINLPNLCYLLLSFLNPTSLWWISAAVVIEQFGYGFGFTAYMLFSIYVSEGKHKTAHYAITTGFMALGMMIPGMLSGWLQEIIGYQSFFVWVMICTIPIFLVLPFIKVDPKFGIKEKD</sequence>
<protein>
    <submittedName>
        <fullName evidence="7">MFS transporter</fullName>
    </submittedName>
</protein>
<dbReference type="PANTHER" id="PTHR12778:SF10">
    <property type="entry name" value="MAJOR FACILITATOR SUPERFAMILY DOMAIN-CONTAINING PROTEIN 3"/>
    <property type="match status" value="1"/>
</dbReference>
<feature type="transmembrane region" description="Helical" evidence="6">
    <location>
        <begin position="360"/>
        <end position="379"/>
    </location>
</feature>
<name>A0A0D8J7Z9_9BACT</name>
<evidence type="ECO:0000256" key="5">
    <source>
        <dbReference type="ARBA" id="ARBA00023136"/>
    </source>
</evidence>
<gene>
    <name evidence="7" type="ORF">LH29_21735</name>
</gene>
<feature type="transmembrane region" description="Helical" evidence="6">
    <location>
        <begin position="489"/>
        <end position="510"/>
    </location>
</feature>
<feature type="transmembrane region" description="Helical" evidence="6">
    <location>
        <begin position="460"/>
        <end position="482"/>
    </location>
</feature>
<comment type="subcellular location">
    <subcellularLocation>
        <location evidence="1">Membrane</location>
        <topology evidence="1">Multi-pass membrane protein</topology>
    </subcellularLocation>
</comment>
<comment type="caution">
    <text evidence="7">The sequence shown here is derived from an EMBL/GenBank/DDBJ whole genome shotgun (WGS) entry which is preliminary data.</text>
</comment>
<feature type="transmembrane region" description="Helical" evidence="6">
    <location>
        <begin position="75"/>
        <end position="95"/>
    </location>
</feature>
<feature type="transmembrane region" description="Helical" evidence="6">
    <location>
        <begin position="46"/>
        <end position="63"/>
    </location>
</feature>
<dbReference type="Gene3D" id="1.20.1250.20">
    <property type="entry name" value="MFS general substrate transporter like domains"/>
    <property type="match status" value="1"/>
</dbReference>